<evidence type="ECO:0000256" key="2">
    <source>
        <dbReference type="SAM" id="MobiDB-lite"/>
    </source>
</evidence>
<organism evidence="3 4">
    <name type="scientific">Pleurotus ostreatus</name>
    <name type="common">Oyster mushroom</name>
    <name type="synonym">White-rot fungus</name>
    <dbReference type="NCBI Taxonomy" id="5322"/>
    <lineage>
        <taxon>Eukaryota</taxon>
        <taxon>Fungi</taxon>
        <taxon>Dikarya</taxon>
        <taxon>Basidiomycota</taxon>
        <taxon>Agaricomycotina</taxon>
        <taxon>Agaricomycetes</taxon>
        <taxon>Agaricomycetidae</taxon>
        <taxon>Agaricales</taxon>
        <taxon>Pleurotineae</taxon>
        <taxon>Pleurotaceae</taxon>
        <taxon>Pleurotus</taxon>
    </lineage>
</organism>
<name>A0A8H6ZYA5_PLEOS</name>
<dbReference type="Pfam" id="PF21072">
    <property type="entry name" value="EFR3"/>
    <property type="match status" value="1"/>
</dbReference>
<evidence type="ECO:0000256" key="1">
    <source>
        <dbReference type="ARBA" id="ARBA00010216"/>
    </source>
</evidence>
<dbReference type="EMBL" id="JACETU010000003">
    <property type="protein sequence ID" value="KAF7433076.1"/>
    <property type="molecule type" value="Genomic_DNA"/>
</dbReference>
<dbReference type="GO" id="GO:0072659">
    <property type="term" value="P:protein localization to plasma membrane"/>
    <property type="evidence" value="ECO:0007669"/>
    <property type="project" value="InterPro"/>
</dbReference>
<protein>
    <submittedName>
        <fullName evidence="3">Plasma membrane localization protein</fullName>
    </submittedName>
</protein>
<dbReference type="PANTHER" id="PTHR47766">
    <property type="entry name" value="PROTEIN EFR3"/>
    <property type="match status" value="1"/>
</dbReference>
<comment type="similarity">
    <text evidence="1">Belongs to the EFR3 family.</text>
</comment>
<dbReference type="AlphaFoldDB" id="A0A8H6ZYA5"/>
<sequence length="900" mass="99084">MPWMMNLLFTPNHVQLLNACYPPSSMLLSSGPDFTPKGQELSRLTYYASNHPSKLNKLGSELEKRLKGECRKAQQGNTRTRVSLLISLSIFRSLAIECRRDIHLISPSLISSINTTLGALPNDLEVTARAASVFTAWTTYTDGQQIGADSQLTRDYVSTLQRFADLSSSTSKDHENRNRQKLIGLAALTGALSSEALYNDMLQFREQVAVIMRPILYAIFGTPLQSLDHHAMSVKELPMSPYLAEFRRRPAIERRAASIHVHVDGEKGPSDSDVSIASLHAVFSLLSHANGLQMAYIMRSSLDSLDGLKAWDEVTHCRWFVTKAVEWAQYQYRYAVASCIVERLIEMQDGVVVSSYSTLATMLTTVFNSPFPLINLSTSDINSNLVTLLLRRINVTPNDPLLPDLVRCIASLGSHIYYTDQVHDLAGEIINRIALVESRAPNVVPGQSAVDSSRSQSIRCLLAALLGIIHSATEHEASQDSEKRKTHGSIISDGHSQEPYSNERSLRRTRVPCDMWQDTLSLLCDQDFAVRADYAEALAFYLSQEMPKLGETTGRDGVLRPRRLETGPLKQALNMQALFSSSDISTKFLHAAHAFILTIVHQQHPARGLLIGVPMLLALDEATRVHDLSNDDVRMRVQIVRGLIARVLVTIGTVWSCSELVDIAQQALSSLPSALELPIIPSSDSPEYHPPLVPMPFPSLDKSDTVFPGVNLQAALLAIASNEKAQESTGLDEQSMVRVLTARWTAESAIKSCEFLHSCFQIVYNKPVFTAIDQSSGFESVRGDVVSPLIRISPALMNIENVSLHSLARSTRGVGVADLREALEGRSMSNPALARPASISTLDHTSLILAPQARSRSRTKKRGIPSGSGDVRDVLNRLGIGKQNGSLLKASFPNHPPLRQ</sequence>
<gene>
    <name evidence="3" type="primary">EFR3</name>
    <name evidence="3" type="ORF">PC9H_005022</name>
</gene>
<reference evidence="3" key="1">
    <citation type="submission" date="2019-07" db="EMBL/GenBank/DDBJ databases">
        <authorList>
            <person name="Palmer J.M."/>
        </authorList>
    </citation>
    <scope>NUCLEOTIDE SEQUENCE</scope>
    <source>
        <strain evidence="3">PC9</strain>
    </source>
</reference>
<dbReference type="VEuPathDB" id="FungiDB:PC9H_005022"/>
<dbReference type="PANTHER" id="PTHR47766:SF1">
    <property type="entry name" value="PROTEIN EFR3"/>
    <property type="match status" value="1"/>
</dbReference>
<accession>A0A8H6ZYA5</accession>
<dbReference type="InterPro" id="IPR039786">
    <property type="entry name" value="EFR3"/>
</dbReference>
<proteinExistence type="inferred from homology"/>
<comment type="caution">
    <text evidence="3">The sequence shown here is derived from an EMBL/GenBank/DDBJ whole genome shotgun (WGS) entry which is preliminary data.</text>
</comment>
<dbReference type="GeneID" id="59374840"/>
<dbReference type="OrthoDB" id="274691at2759"/>
<keyword evidence="4" id="KW-1185">Reference proteome</keyword>
<evidence type="ECO:0000313" key="4">
    <source>
        <dbReference type="Proteomes" id="UP000623687"/>
    </source>
</evidence>
<dbReference type="Proteomes" id="UP000623687">
    <property type="component" value="Unassembled WGS sequence"/>
</dbReference>
<dbReference type="RefSeq" id="XP_036633103.1">
    <property type="nucleotide sequence ID" value="XM_036774601.1"/>
</dbReference>
<dbReference type="InterPro" id="IPR049150">
    <property type="entry name" value="EFR3_HEAT-like_rpt"/>
</dbReference>
<evidence type="ECO:0000313" key="3">
    <source>
        <dbReference type="EMBL" id="KAF7433076.1"/>
    </source>
</evidence>
<feature type="region of interest" description="Disordered" evidence="2">
    <location>
        <begin position="476"/>
        <end position="505"/>
    </location>
</feature>